<dbReference type="Gene3D" id="6.10.340.10">
    <property type="match status" value="1"/>
</dbReference>
<gene>
    <name evidence="13" type="ORF">WOB96_11705</name>
</gene>
<keyword evidence="9 13" id="KW-0067">ATP-binding</keyword>
<dbReference type="SUPFAM" id="SSF55874">
    <property type="entry name" value="ATPase domain of HSP90 chaperone/DNA topoisomerase II/histidine kinase"/>
    <property type="match status" value="1"/>
</dbReference>
<evidence type="ECO:0000256" key="4">
    <source>
        <dbReference type="ARBA" id="ARBA00022475"/>
    </source>
</evidence>
<comment type="subcellular location">
    <subcellularLocation>
        <location evidence="2">Cell membrane</location>
        <topology evidence="2">Multi-pass membrane protein</topology>
    </subcellularLocation>
</comment>
<evidence type="ECO:0000256" key="11">
    <source>
        <dbReference type="SAM" id="Phobius"/>
    </source>
</evidence>
<feature type="coiled-coil region" evidence="10">
    <location>
        <begin position="239"/>
        <end position="273"/>
    </location>
</feature>
<comment type="catalytic activity">
    <reaction evidence="1">
        <text>ATP + protein L-histidine = ADP + protein N-phospho-L-histidine.</text>
        <dbReference type="EC" id="2.7.13.3"/>
    </reaction>
</comment>
<feature type="transmembrane region" description="Helical" evidence="11">
    <location>
        <begin position="15"/>
        <end position="35"/>
    </location>
</feature>
<dbReference type="PROSITE" id="PS50109">
    <property type="entry name" value="HIS_KIN"/>
    <property type="match status" value="1"/>
</dbReference>
<dbReference type="EC" id="2.7.13.3" evidence="3"/>
<dbReference type="EMBL" id="JBBPCO010000012">
    <property type="protein sequence ID" value="MEK8090423.1"/>
    <property type="molecule type" value="Genomic_DNA"/>
</dbReference>
<evidence type="ECO:0000256" key="8">
    <source>
        <dbReference type="ARBA" id="ARBA00022777"/>
    </source>
</evidence>
<keyword evidence="11" id="KW-0472">Membrane</keyword>
<evidence type="ECO:0000256" key="7">
    <source>
        <dbReference type="ARBA" id="ARBA00022741"/>
    </source>
</evidence>
<evidence type="ECO:0000313" key="14">
    <source>
        <dbReference type="Proteomes" id="UP001446205"/>
    </source>
</evidence>
<dbReference type="InterPro" id="IPR050980">
    <property type="entry name" value="2C_sensor_his_kinase"/>
</dbReference>
<dbReference type="SMART" id="SM00387">
    <property type="entry name" value="HATPase_c"/>
    <property type="match status" value="1"/>
</dbReference>
<protein>
    <recommendedName>
        <fullName evidence="3">histidine kinase</fullName>
        <ecNumber evidence="3">2.7.13.3</ecNumber>
    </recommendedName>
</protein>
<evidence type="ECO:0000259" key="12">
    <source>
        <dbReference type="PROSITE" id="PS50109"/>
    </source>
</evidence>
<feature type="domain" description="Histidine kinase" evidence="12">
    <location>
        <begin position="282"/>
        <end position="487"/>
    </location>
</feature>
<keyword evidence="6" id="KW-0808">Transferase</keyword>
<dbReference type="InterPro" id="IPR003661">
    <property type="entry name" value="HisK_dim/P_dom"/>
</dbReference>
<dbReference type="Gene3D" id="3.30.565.10">
    <property type="entry name" value="Histidine kinase-like ATPase, C-terminal domain"/>
    <property type="match status" value="1"/>
</dbReference>
<keyword evidence="7" id="KW-0547">Nucleotide-binding</keyword>
<feature type="transmembrane region" description="Helical" evidence="11">
    <location>
        <begin position="181"/>
        <end position="203"/>
    </location>
</feature>
<dbReference type="Pfam" id="PF02518">
    <property type="entry name" value="HATPase_c"/>
    <property type="match status" value="1"/>
</dbReference>
<dbReference type="PRINTS" id="PR00344">
    <property type="entry name" value="BCTRLSENSOR"/>
</dbReference>
<dbReference type="RefSeq" id="WP_341371479.1">
    <property type="nucleotide sequence ID" value="NZ_JBBPCO010000012.1"/>
</dbReference>
<evidence type="ECO:0000256" key="6">
    <source>
        <dbReference type="ARBA" id="ARBA00022679"/>
    </source>
</evidence>
<dbReference type="SMART" id="SM00388">
    <property type="entry name" value="HisKA"/>
    <property type="match status" value="1"/>
</dbReference>
<evidence type="ECO:0000256" key="1">
    <source>
        <dbReference type="ARBA" id="ARBA00000085"/>
    </source>
</evidence>
<keyword evidence="4" id="KW-1003">Cell membrane</keyword>
<dbReference type="PANTHER" id="PTHR44936:SF10">
    <property type="entry name" value="SENSOR PROTEIN RSTB"/>
    <property type="match status" value="1"/>
</dbReference>
<evidence type="ECO:0000313" key="13">
    <source>
        <dbReference type="EMBL" id="MEK8090423.1"/>
    </source>
</evidence>
<keyword evidence="14" id="KW-1185">Reference proteome</keyword>
<evidence type="ECO:0000256" key="10">
    <source>
        <dbReference type="SAM" id="Coils"/>
    </source>
</evidence>
<dbReference type="PANTHER" id="PTHR44936">
    <property type="entry name" value="SENSOR PROTEIN CREC"/>
    <property type="match status" value="1"/>
</dbReference>
<dbReference type="Gene3D" id="1.10.287.130">
    <property type="match status" value="1"/>
</dbReference>
<reference evidence="13 14" key="1">
    <citation type="submission" date="2024-04" db="EMBL/GenBank/DDBJ databases">
        <authorList>
            <person name="Abashina T."/>
            <person name="Shaikin A."/>
        </authorList>
    </citation>
    <scope>NUCLEOTIDE SEQUENCE [LARGE SCALE GENOMIC DNA]</scope>
    <source>
        <strain evidence="13 14">AAFK</strain>
    </source>
</reference>
<dbReference type="InterPro" id="IPR036097">
    <property type="entry name" value="HisK_dim/P_sf"/>
</dbReference>
<keyword evidence="11" id="KW-0812">Transmembrane</keyword>
<proteinExistence type="predicted"/>
<evidence type="ECO:0000256" key="5">
    <source>
        <dbReference type="ARBA" id="ARBA00022553"/>
    </source>
</evidence>
<evidence type="ECO:0000256" key="9">
    <source>
        <dbReference type="ARBA" id="ARBA00022840"/>
    </source>
</evidence>
<evidence type="ECO:0000256" key="3">
    <source>
        <dbReference type="ARBA" id="ARBA00012438"/>
    </source>
</evidence>
<dbReference type="InterPro" id="IPR003594">
    <property type="entry name" value="HATPase_dom"/>
</dbReference>
<dbReference type="SUPFAM" id="SSF47384">
    <property type="entry name" value="Homodimeric domain of signal transducing histidine kinase"/>
    <property type="match status" value="1"/>
</dbReference>
<organism evidence="13 14">
    <name type="scientific">Thermithiobacillus plumbiphilus</name>
    <dbReference type="NCBI Taxonomy" id="1729899"/>
    <lineage>
        <taxon>Bacteria</taxon>
        <taxon>Pseudomonadati</taxon>
        <taxon>Pseudomonadota</taxon>
        <taxon>Acidithiobacillia</taxon>
        <taxon>Acidithiobacillales</taxon>
        <taxon>Thermithiobacillaceae</taxon>
        <taxon>Thermithiobacillus</taxon>
    </lineage>
</organism>
<keyword evidence="5" id="KW-0597">Phosphoprotein</keyword>
<comment type="caution">
    <text evidence="13">The sequence shown here is derived from an EMBL/GenBank/DDBJ whole genome shotgun (WGS) entry which is preliminary data.</text>
</comment>
<dbReference type="CDD" id="cd00082">
    <property type="entry name" value="HisKA"/>
    <property type="match status" value="1"/>
</dbReference>
<dbReference type="Pfam" id="PF00512">
    <property type="entry name" value="HisKA"/>
    <property type="match status" value="1"/>
</dbReference>
<keyword evidence="10" id="KW-0175">Coiled coil</keyword>
<dbReference type="Proteomes" id="UP001446205">
    <property type="component" value="Unassembled WGS sequence"/>
</dbReference>
<keyword evidence="8" id="KW-0418">Kinase</keyword>
<name>A0ABU9DCF3_9PROT</name>
<keyword evidence="11" id="KW-1133">Transmembrane helix</keyword>
<dbReference type="InterPro" id="IPR005467">
    <property type="entry name" value="His_kinase_dom"/>
</dbReference>
<dbReference type="InterPro" id="IPR004358">
    <property type="entry name" value="Sig_transdc_His_kin-like_C"/>
</dbReference>
<accession>A0ABU9DCF3</accession>
<dbReference type="InterPro" id="IPR036890">
    <property type="entry name" value="HATPase_C_sf"/>
</dbReference>
<evidence type="ECO:0000256" key="2">
    <source>
        <dbReference type="ARBA" id="ARBA00004651"/>
    </source>
</evidence>
<dbReference type="GO" id="GO:0005524">
    <property type="term" value="F:ATP binding"/>
    <property type="evidence" value="ECO:0007669"/>
    <property type="project" value="UniProtKB-KW"/>
</dbReference>
<sequence length="503" mass="55473">MPRFAFHHLNLRTKSAIYVLLLVVVIFATISAVLYTSVHREMLNQLGDDNMRMTRTFAASAANAVLLKDLSDLTDQVEQLRKNPSVRAAEIVDTRGIIVASTDISRLGLIHPEASAILRAYQRTRNPVVLETDRPCCPVRGNLHTPIMVRSDVLGLAFLHLDDAQLTSVVSHRLDTTVQRLVLLGALATLLGLIGAFVVSGFVTRPILRLAEEVEGMKTRLKLLPDGENPEPNRHGDEIVRLEAGFHQLERQLNQYLQQLDQLNKKQQAVQCLATIGEMSAQVAHEIRNALSSLRGAARYLARYGHLGDKQEFVGIIEEEVQRLYKMTEGFLDFGRPYKLNPEPVSVCDLIRRSVQRHTCEIEQKQLKVGYHCPEGYTLNLDSSLIEQALSNLLLNAIDALHNGGRIEISAIPEGNEGVALSVRDNGPGIDPARAQEIFKPYITTKAKGNGLGLAVVAKVAMVHDGLVELKPNTEGAHFVMHLHSVKPAGNQYHAAANSNRGG</sequence>